<evidence type="ECO:0000313" key="3">
    <source>
        <dbReference type="Proteomes" id="UP000029734"/>
    </source>
</evidence>
<proteinExistence type="predicted"/>
<accession>A0A098MB93</accession>
<reference evidence="2 3" key="1">
    <citation type="submission" date="2014-08" db="EMBL/GenBank/DDBJ databases">
        <authorList>
            <person name="den Bakker H.C."/>
        </authorList>
    </citation>
    <scope>NUCLEOTIDE SEQUENCE [LARGE SCALE GENOMIC DNA]</scope>
    <source>
        <strain evidence="2 3">DSM 18334</strain>
    </source>
</reference>
<dbReference type="Proteomes" id="UP000029734">
    <property type="component" value="Unassembled WGS sequence"/>
</dbReference>
<organism evidence="2 3">
    <name type="scientific">Paenibacillus wynnii</name>
    <dbReference type="NCBI Taxonomy" id="268407"/>
    <lineage>
        <taxon>Bacteria</taxon>
        <taxon>Bacillati</taxon>
        <taxon>Bacillota</taxon>
        <taxon>Bacilli</taxon>
        <taxon>Bacillales</taxon>
        <taxon>Paenibacillaceae</taxon>
        <taxon>Paenibacillus</taxon>
    </lineage>
</organism>
<name>A0A098MB93_9BACL</name>
<dbReference type="eggNOG" id="ENOG5030P8N">
    <property type="taxonomic scope" value="Bacteria"/>
</dbReference>
<sequence length="96" mass="10919">MYFLLILIVILFSIVFIIKDENNQILKNLSLLTTILPLILAILMLISVTYDSGVVGFVYLGVFDVKVMNVPTIIKTFTTISLISLTLYFYSHTKQK</sequence>
<reference evidence="2 3" key="2">
    <citation type="submission" date="2014-10" db="EMBL/GenBank/DDBJ databases">
        <title>Comparative genomics of the Paenibacillus odorifer group.</title>
        <authorList>
            <person name="Tsai Y.-C."/>
            <person name="Martin N."/>
            <person name="Korlach J."/>
            <person name="Wiedmann M."/>
        </authorList>
    </citation>
    <scope>NUCLEOTIDE SEQUENCE [LARGE SCALE GENOMIC DNA]</scope>
    <source>
        <strain evidence="2 3">DSM 18334</strain>
    </source>
</reference>
<keyword evidence="1" id="KW-0472">Membrane</keyword>
<gene>
    <name evidence="2" type="ORF">PWYN_11070</name>
</gene>
<keyword evidence="1" id="KW-0812">Transmembrane</keyword>
<dbReference type="EMBL" id="JQCR01000002">
    <property type="protein sequence ID" value="KGE19819.1"/>
    <property type="molecule type" value="Genomic_DNA"/>
</dbReference>
<dbReference type="STRING" id="268407.PWYN_11070"/>
<evidence type="ECO:0000313" key="2">
    <source>
        <dbReference type="EMBL" id="KGE19819.1"/>
    </source>
</evidence>
<keyword evidence="1" id="KW-1133">Transmembrane helix</keyword>
<feature type="transmembrane region" description="Helical" evidence="1">
    <location>
        <begin position="35"/>
        <end position="60"/>
    </location>
</feature>
<keyword evidence="3" id="KW-1185">Reference proteome</keyword>
<feature type="transmembrane region" description="Helical" evidence="1">
    <location>
        <begin position="72"/>
        <end position="90"/>
    </location>
</feature>
<evidence type="ECO:0000256" key="1">
    <source>
        <dbReference type="SAM" id="Phobius"/>
    </source>
</evidence>
<protein>
    <submittedName>
        <fullName evidence="2">Uncharacterized protein</fullName>
    </submittedName>
</protein>
<dbReference type="AlphaFoldDB" id="A0A098MB93"/>
<comment type="caution">
    <text evidence="2">The sequence shown here is derived from an EMBL/GenBank/DDBJ whole genome shotgun (WGS) entry which is preliminary data.</text>
</comment>